<dbReference type="PROSITE" id="PS50093">
    <property type="entry name" value="PKD"/>
    <property type="match status" value="1"/>
</dbReference>
<keyword evidence="2 4" id="KW-0378">Hydrolase</keyword>
<dbReference type="InterPro" id="IPR000601">
    <property type="entry name" value="PKD_dom"/>
</dbReference>
<keyword evidence="12" id="KW-1185">Reference proteome</keyword>
<sequence length="611" mass="64532">MHAARTHVRKLFTTGVAVALAAVLLTPTGASAAGPPDVAPDEGMLFGAFVAKRSEPTVEAAYAGFEQKIDRRLDLQRTYSLWDDTMPPPIVQAGLAEGRTPVLSIEPRLRDGSRLSWASVARGDHDARIRSQAAGIRSLGVPVFLTFHHEPDYAPAHGTGAEFRAAWRHYVETFRAQGVTNVVWTWIVTPTVFIRTTSGPTAAEFYPGDDVVDWLGLDAYNWFGCASHVPAAWRPMAEIAGPFREFGRARGKPLMLAEWGSSEDPADPSRKATWMRESMQTLASWPEIKAVVYFQQHGTCPWWVDSSATSMSGFKDAATMPAAHGVPSAWLQPSTVHGAAPLAVGFDVSRSAGSLSPTGTGVASWRFEPGDGSAARTGTGTPPSDLTHTYATAGTRTARLTVTDARGLTAVDTVSISAVALPTLSTSAKAITTTSSDLTAWVNPNGLAGSTRFEWGTTTSYGTSTTSSVPAVTWAATVVGRATGLTPSTTYQVRVTATTAAGSTVRTTSFSTAGRPTTAKSWASGTTRTTTTLGANVNTRHAASTVWFEHGTTSALGRRTAAVTIAAVGYDLSTTAPVSGLAAATTHYYRVVAQNAHGTTYGPVQTFRTTS</sequence>
<dbReference type="Gene3D" id="2.60.40.10">
    <property type="entry name" value="Immunoglobulins"/>
    <property type="match status" value="2"/>
</dbReference>
<organism evidence="10 11">
    <name type="scientific">Cellulomonas oligotrophica</name>
    <dbReference type="NCBI Taxonomy" id="931536"/>
    <lineage>
        <taxon>Bacteria</taxon>
        <taxon>Bacillati</taxon>
        <taxon>Actinomycetota</taxon>
        <taxon>Actinomycetes</taxon>
        <taxon>Micrococcales</taxon>
        <taxon>Cellulomonadaceae</taxon>
        <taxon>Cellulomonas</taxon>
    </lineage>
</organism>
<dbReference type="Proteomes" id="UP000618382">
    <property type="component" value="Unassembled WGS sequence"/>
</dbReference>
<evidence type="ECO:0000313" key="9">
    <source>
        <dbReference type="EMBL" id="GIG32343.1"/>
    </source>
</evidence>
<dbReference type="Pfam" id="PF18911">
    <property type="entry name" value="PKD_4"/>
    <property type="match status" value="1"/>
</dbReference>
<dbReference type="Proteomes" id="UP000577956">
    <property type="component" value="Unassembled WGS sequence"/>
</dbReference>
<name>A0A7Y9JYF8_9CELL</name>
<dbReference type="InterPro" id="IPR000805">
    <property type="entry name" value="Glyco_hydro_26"/>
</dbReference>
<dbReference type="EMBL" id="JACCBK010000001">
    <property type="protein sequence ID" value="NYD86871.1"/>
    <property type="molecule type" value="Genomic_DNA"/>
</dbReference>
<evidence type="ECO:0000259" key="6">
    <source>
        <dbReference type="PROSITE" id="PS50093"/>
    </source>
</evidence>
<reference evidence="9 12" key="2">
    <citation type="submission" date="2021-01" db="EMBL/GenBank/DDBJ databases">
        <title>Whole genome shotgun sequence of Cellulomonas oligotrophica NBRC 109435.</title>
        <authorList>
            <person name="Komaki H."/>
            <person name="Tamura T."/>
        </authorList>
    </citation>
    <scope>NUCLEOTIDE SEQUENCE [LARGE SCALE GENOMIC DNA]</scope>
    <source>
        <strain evidence="9 12">NBRC 109435</strain>
    </source>
</reference>
<keyword evidence="3 4" id="KW-0326">Glycosidase</keyword>
<evidence type="ECO:0000259" key="8">
    <source>
        <dbReference type="PROSITE" id="PS51764"/>
    </source>
</evidence>
<feature type="domain" description="PKD" evidence="6">
    <location>
        <begin position="358"/>
        <end position="423"/>
    </location>
</feature>
<dbReference type="GO" id="GO:0006080">
    <property type="term" value="P:substituted mannan metabolic process"/>
    <property type="evidence" value="ECO:0007669"/>
    <property type="project" value="InterPro"/>
</dbReference>
<reference evidence="10 11" key="1">
    <citation type="submission" date="2020-07" db="EMBL/GenBank/DDBJ databases">
        <title>Sequencing the genomes of 1000 actinobacteria strains.</title>
        <authorList>
            <person name="Klenk H.-P."/>
        </authorList>
    </citation>
    <scope>NUCLEOTIDE SEQUENCE [LARGE SCALE GENOMIC DNA]</scope>
    <source>
        <strain evidence="10 11">DSM 24482</strain>
    </source>
</reference>
<feature type="signal peptide" evidence="5">
    <location>
        <begin position="1"/>
        <end position="32"/>
    </location>
</feature>
<gene>
    <name evidence="10" type="ORF">BKA21_002420</name>
    <name evidence="9" type="ORF">Col01nite_15020</name>
</gene>
<dbReference type="SUPFAM" id="SSF49299">
    <property type="entry name" value="PKD domain"/>
    <property type="match status" value="1"/>
</dbReference>
<dbReference type="InterPro" id="IPR035986">
    <property type="entry name" value="PKD_dom_sf"/>
</dbReference>
<dbReference type="EMBL" id="BONN01000003">
    <property type="protein sequence ID" value="GIG32343.1"/>
    <property type="molecule type" value="Genomic_DNA"/>
</dbReference>
<dbReference type="CDD" id="cd00146">
    <property type="entry name" value="PKD"/>
    <property type="match status" value="1"/>
</dbReference>
<dbReference type="AlphaFoldDB" id="A0A7Y9JYF8"/>
<evidence type="ECO:0000256" key="3">
    <source>
        <dbReference type="ARBA" id="ARBA00023295"/>
    </source>
</evidence>
<feature type="domain" description="Fibronectin type-III" evidence="7">
    <location>
        <begin position="422"/>
        <end position="521"/>
    </location>
</feature>
<comment type="caution">
    <text evidence="10">The sequence shown here is derived from an EMBL/GenBank/DDBJ whole genome shotgun (WGS) entry which is preliminary data.</text>
</comment>
<protein>
    <submittedName>
        <fullName evidence="10">PKD repeat protein</fullName>
    </submittedName>
</protein>
<dbReference type="SUPFAM" id="SSF51445">
    <property type="entry name" value="(Trans)glycosidases"/>
    <property type="match status" value="1"/>
</dbReference>
<dbReference type="SMART" id="SM00089">
    <property type="entry name" value="PKD"/>
    <property type="match status" value="1"/>
</dbReference>
<evidence type="ECO:0000256" key="2">
    <source>
        <dbReference type="ARBA" id="ARBA00022801"/>
    </source>
</evidence>
<dbReference type="InterPro" id="IPR013783">
    <property type="entry name" value="Ig-like_fold"/>
</dbReference>
<comment type="similarity">
    <text evidence="1 4">Belongs to the glycosyl hydrolase 26 family.</text>
</comment>
<dbReference type="InterPro" id="IPR017853">
    <property type="entry name" value="GH"/>
</dbReference>
<feature type="domain" description="GH26" evidence="8">
    <location>
        <begin position="26"/>
        <end position="323"/>
    </location>
</feature>
<dbReference type="InterPro" id="IPR003961">
    <property type="entry name" value="FN3_dom"/>
</dbReference>
<evidence type="ECO:0000313" key="10">
    <source>
        <dbReference type="EMBL" id="NYD86871.1"/>
    </source>
</evidence>
<evidence type="ECO:0000256" key="5">
    <source>
        <dbReference type="SAM" id="SignalP"/>
    </source>
</evidence>
<feature type="chain" id="PRO_5030647762" evidence="5">
    <location>
        <begin position="33"/>
        <end position="611"/>
    </location>
</feature>
<dbReference type="GO" id="GO:0016985">
    <property type="term" value="F:mannan endo-1,4-beta-mannosidase activity"/>
    <property type="evidence" value="ECO:0007669"/>
    <property type="project" value="InterPro"/>
</dbReference>
<evidence type="ECO:0000259" key="7">
    <source>
        <dbReference type="PROSITE" id="PS50853"/>
    </source>
</evidence>
<dbReference type="PANTHER" id="PTHR40079:SF4">
    <property type="entry name" value="GH26 DOMAIN-CONTAINING PROTEIN-RELATED"/>
    <property type="match status" value="1"/>
</dbReference>
<dbReference type="RefSeq" id="WP_140459366.1">
    <property type="nucleotide sequence ID" value="NZ_BAABFI010000001.1"/>
</dbReference>
<dbReference type="PANTHER" id="PTHR40079">
    <property type="entry name" value="MANNAN ENDO-1,4-BETA-MANNOSIDASE E-RELATED"/>
    <property type="match status" value="1"/>
</dbReference>
<evidence type="ECO:0000256" key="1">
    <source>
        <dbReference type="ARBA" id="ARBA00007754"/>
    </source>
</evidence>
<dbReference type="PROSITE" id="PS51764">
    <property type="entry name" value="GH26"/>
    <property type="match status" value="1"/>
</dbReference>
<proteinExistence type="inferred from homology"/>
<feature type="active site" description="Proton donor" evidence="4">
    <location>
        <position position="150"/>
    </location>
</feature>
<accession>A0A7Y9JYF8</accession>
<evidence type="ECO:0000313" key="12">
    <source>
        <dbReference type="Proteomes" id="UP000618382"/>
    </source>
</evidence>
<dbReference type="PROSITE" id="PS50853">
    <property type="entry name" value="FN3"/>
    <property type="match status" value="1"/>
</dbReference>
<evidence type="ECO:0000313" key="11">
    <source>
        <dbReference type="Proteomes" id="UP000577956"/>
    </source>
</evidence>
<dbReference type="Gene3D" id="3.20.20.80">
    <property type="entry name" value="Glycosidases"/>
    <property type="match status" value="1"/>
</dbReference>
<feature type="active site" description="Nucleophile" evidence="4">
    <location>
        <position position="258"/>
    </location>
</feature>
<keyword evidence="5" id="KW-0732">Signal</keyword>
<dbReference type="Pfam" id="PF02156">
    <property type="entry name" value="Glyco_hydro_26"/>
    <property type="match status" value="1"/>
</dbReference>
<evidence type="ECO:0000256" key="4">
    <source>
        <dbReference type="PROSITE-ProRule" id="PRU01100"/>
    </source>
</evidence>
<dbReference type="InterPro" id="IPR022409">
    <property type="entry name" value="PKD/Chitinase_dom"/>
</dbReference>
<dbReference type="InterPro" id="IPR022790">
    <property type="entry name" value="GH26_dom"/>
</dbReference>